<dbReference type="EMBL" id="JAFKCS010000001">
    <property type="protein sequence ID" value="MBN7818348.1"/>
    <property type="molecule type" value="Genomic_DNA"/>
</dbReference>
<keyword evidence="2" id="KW-0444">Lipid biosynthesis</keyword>
<keyword evidence="9" id="KW-0443">Lipid metabolism</keyword>
<dbReference type="SUPFAM" id="SSF111331">
    <property type="entry name" value="NAD kinase/diacylglycerol kinase-like"/>
    <property type="match status" value="1"/>
</dbReference>
<keyword evidence="10" id="KW-0594">Phospholipid biosynthesis</keyword>
<evidence type="ECO:0000256" key="7">
    <source>
        <dbReference type="ARBA" id="ARBA00022840"/>
    </source>
</evidence>
<dbReference type="NCBIfam" id="TIGR00147">
    <property type="entry name" value="YegS/Rv2252/BmrU family lipid kinase"/>
    <property type="match status" value="1"/>
</dbReference>
<evidence type="ECO:0000256" key="9">
    <source>
        <dbReference type="ARBA" id="ARBA00023098"/>
    </source>
</evidence>
<dbReference type="Gene3D" id="2.60.200.40">
    <property type="match status" value="1"/>
</dbReference>
<reference evidence="13 14" key="1">
    <citation type="submission" date="2021-03" db="EMBL/GenBank/DDBJ databases">
        <title>novel species isolated from a fishpond in China.</title>
        <authorList>
            <person name="Lu H."/>
            <person name="Cai Z."/>
        </authorList>
    </citation>
    <scope>NUCLEOTIDE SEQUENCE [LARGE SCALE GENOMIC DNA]</scope>
    <source>
        <strain evidence="13 14">Y57</strain>
    </source>
</reference>
<keyword evidence="5" id="KW-0547">Nucleotide-binding</keyword>
<gene>
    <name evidence="13" type="ORF">J0A65_00655</name>
</gene>
<evidence type="ECO:0000256" key="6">
    <source>
        <dbReference type="ARBA" id="ARBA00022777"/>
    </source>
</evidence>
<dbReference type="Pfam" id="PF00781">
    <property type="entry name" value="DAGK_cat"/>
    <property type="match status" value="1"/>
</dbReference>
<feature type="domain" description="DAGKc" evidence="12">
    <location>
        <begin position="4"/>
        <end position="131"/>
    </location>
</feature>
<evidence type="ECO:0000256" key="3">
    <source>
        <dbReference type="ARBA" id="ARBA00022679"/>
    </source>
</evidence>
<keyword evidence="14" id="KW-1185">Reference proteome</keyword>
<dbReference type="SMART" id="SM00046">
    <property type="entry name" value="DAGKc"/>
    <property type="match status" value="1"/>
</dbReference>
<dbReference type="PANTHER" id="PTHR12358:SF106">
    <property type="entry name" value="LIPID KINASE YEGS"/>
    <property type="match status" value="1"/>
</dbReference>
<dbReference type="GO" id="GO:0016301">
    <property type="term" value="F:kinase activity"/>
    <property type="evidence" value="ECO:0007669"/>
    <property type="project" value="UniProtKB-KW"/>
</dbReference>
<evidence type="ECO:0000256" key="11">
    <source>
        <dbReference type="ARBA" id="ARBA00023264"/>
    </source>
</evidence>
<sequence>MPSPSLRRFLIVINPLASTQADQYLQRLSAALVTRGTSYEIWHTTANEQANMRHLNECKTQFSDWVVIGGDGTFNLVVNVLAHSPVRLALIPCGSGNDFARNLFGKNDDPVAVALGEHTQLVDLGLCNDRFFANVLGIGFDGAVVASLYDKQPRRFRRWRYLLIALSQLLGYREQQVHLHGSREKQADCFIAAFANGRYFGGGMQIAPHARIDDGKLDCCWIGKANLLKKLYYLGRIFQGRHLQAEVVEYWQDQEFVISSPDLPIEGDGEFFGVTPAKVQVAVKALNLKVPRHLQ</sequence>
<evidence type="ECO:0000256" key="8">
    <source>
        <dbReference type="ARBA" id="ARBA00022842"/>
    </source>
</evidence>
<name>A0ABS3CML9_9ALTE</name>
<dbReference type="Pfam" id="PF19279">
    <property type="entry name" value="YegS_C"/>
    <property type="match status" value="1"/>
</dbReference>
<evidence type="ECO:0000256" key="2">
    <source>
        <dbReference type="ARBA" id="ARBA00022516"/>
    </source>
</evidence>
<evidence type="ECO:0000256" key="5">
    <source>
        <dbReference type="ARBA" id="ARBA00022741"/>
    </source>
</evidence>
<dbReference type="InterPro" id="IPR045540">
    <property type="entry name" value="YegS/DAGK_C"/>
</dbReference>
<dbReference type="InterPro" id="IPR016064">
    <property type="entry name" value="NAD/diacylglycerol_kinase_sf"/>
</dbReference>
<dbReference type="InterPro" id="IPR017438">
    <property type="entry name" value="ATP-NAD_kinase_N"/>
</dbReference>
<keyword evidence="4" id="KW-0479">Metal-binding</keyword>
<dbReference type="Gene3D" id="3.40.50.10330">
    <property type="entry name" value="Probable inorganic polyphosphate/atp-NAD kinase, domain 1"/>
    <property type="match status" value="1"/>
</dbReference>
<dbReference type="InterPro" id="IPR050187">
    <property type="entry name" value="Lipid_Phosphate_FormReg"/>
</dbReference>
<keyword evidence="3" id="KW-0808">Transferase</keyword>
<keyword evidence="7" id="KW-0067">ATP-binding</keyword>
<dbReference type="InterPro" id="IPR001206">
    <property type="entry name" value="Diacylglycerol_kinase_cat_dom"/>
</dbReference>
<comment type="cofactor">
    <cofactor evidence="1">
        <name>Mg(2+)</name>
        <dbReference type="ChEBI" id="CHEBI:18420"/>
    </cofactor>
</comment>
<keyword evidence="11" id="KW-1208">Phospholipid metabolism</keyword>
<keyword evidence="8" id="KW-0460">Magnesium</keyword>
<protein>
    <submittedName>
        <fullName evidence="13">Diacylglycerol kinase family lipid kinase</fullName>
    </submittedName>
</protein>
<evidence type="ECO:0000313" key="13">
    <source>
        <dbReference type="EMBL" id="MBN7818348.1"/>
    </source>
</evidence>
<evidence type="ECO:0000256" key="1">
    <source>
        <dbReference type="ARBA" id="ARBA00001946"/>
    </source>
</evidence>
<evidence type="ECO:0000259" key="12">
    <source>
        <dbReference type="PROSITE" id="PS50146"/>
    </source>
</evidence>
<accession>A0ABS3CML9</accession>
<dbReference type="PROSITE" id="PS50146">
    <property type="entry name" value="DAGK"/>
    <property type="match status" value="1"/>
</dbReference>
<dbReference type="InterPro" id="IPR005218">
    <property type="entry name" value="Diacylglycerol/lipid_kinase"/>
</dbReference>
<evidence type="ECO:0000313" key="14">
    <source>
        <dbReference type="Proteomes" id="UP000663992"/>
    </source>
</evidence>
<dbReference type="PANTHER" id="PTHR12358">
    <property type="entry name" value="SPHINGOSINE KINASE"/>
    <property type="match status" value="1"/>
</dbReference>
<proteinExistence type="predicted"/>
<dbReference type="Proteomes" id="UP000663992">
    <property type="component" value="Unassembled WGS sequence"/>
</dbReference>
<evidence type="ECO:0000256" key="4">
    <source>
        <dbReference type="ARBA" id="ARBA00022723"/>
    </source>
</evidence>
<keyword evidence="6 13" id="KW-0418">Kinase</keyword>
<dbReference type="RefSeq" id="WP_206592183.1">
    <property type="nucleotide sequence ID" value="NZ_JAFKCS010000001.1"/>
</dbReference>
<evidence type="ECO:0000256" key="10">
    <source>
        <dbReference type="ARBA" id="ARBA00023209"/>
    </source>
</evidence>
<comment type="caution">
    <text evidence="13">The sequence shown here is derived from an EMBL/GenBank/DDBJ whole genome shotgun (WGS) entry which is preliminary data.</text>
</comment>
<organism evidence="13 14">
    <name type="scientific">Bowmanella yangjiangensis</name>
    <dbReference type="NCBI Taxonomy" id="2811230"/>
    <lineage>
        <taxon>Bacteria</taxon>
        <taxon>Pseudomonadati</taxon>
        <taxon>Pseudomonadota</taxon>
        <taxon>Gammaproteobacteria</taxon>
        <taxon>Alteromonadales</taxon>
        <taxon>Alteromonadaceae</taxon>
        <taxon>Bowmanella</taxon>
    </lineage>
</organism>